<keyword evidence="1" id="KW-0378">Hydrolase</keyword>
<dbReference type="AlphaFoldDB" id="A0A6G4X8G2"/>
<dbReference type="GO" id="GO:0016791">
    <property type="term" value="F:phosphatase activity"/>
    <property type="evidence" value="ECO:0007669"/>
    <property type="project" value="TreeGrafter"/>
</dbReference>
<dbReference type="Proteomes" id="UP000477722">
    <property type="component" value="Unassembled WGS sequence"/>
</dbReference>
<gene>
    <name evidence="4" type="ORF">G5C65_36920</name>
</gene>
<dbReference type="InterPro" id="IPR001932">
    <property type="entry name" value="PPM-type_phosphatase-like_dom"/>
</dbReference>
<name>A0A6G4X8G2_9ACTN</name>
<dbReference type="SMART" id="SM00331">
    <property type="entry name" value="PP2C_SIG"/>
    <property type="match status" value="1"/>
</dbReference>
<proteinExistence type="predicted"/>
<dbReference type="Gene3D" id="3.60.40.10">
    <property type="entry name" value="PPM-type phosphatase domain"/>
    <property type="match status" value="1"/>
</dbReference>
<keyword evidence="5" id="KW-1185">Reference proteome</keyword>
<dbReference type="PANTHER" id="PTHR43156">
    <property type="entry name" value="STAGE II SPORULATION PROTEIN E-RELATED"/>
    <property type="match status" value="1"/>
</dbReference>
<evidence type="ECO:0000256" key="1">
    <source>
        <dbReference type="ARBA" id="ARBA00022801"/>
    </source>
</evidence>
<organism evidence="4 5">
    <name type="scientific">Streptomyces boncukensis</name>
    <dbReference type="NCBI Taxonomy" id="2711219"/>
    <lineage>
        <taxon>Bacteria</taxon>
        <taxon>Bacillati</taxon>
        <taxon>Actinomycetota</taxon>
        <taxon>Actinomycetes</taxon>
        <taxon>Kitasatosporales</taxon>
        <taxon>Streptomycetaceae</taxon>
        <taxon>Streptomyces</taxon>
    </lineage>
</organism>
<dbReference type="EMBL" id="JAAKZZ010000910">
    <property type="protein sequence ID" value="NGO73805.1"/>
    <property type="molecule type" value="Genomic_DNA"/>
</dbReference>
<dbReference type="InterPro" id="IPR036457">
    <property type="entry name" value="PPM-type-like_dom_sf"/>
</dbReference>
<dbReference type="InterPro" id="IPR052016">
    <property type="entry name" value="Bact_Sigma-Reg"/>
</dbReference>
<evidence type="ECO:0000256" key="2">
    <source>
        <dbReference type="SAM" id="MobiDB-lite"/>
    </source>
</evidence>
<reference evidence="4 5" key="1">
    <citation type="submission" date="2020-02" db="EMBL/GenBank/DDBJ databases">
        <title>Whole-genome analyses of novel actinobacteria.</title>
        <authorList>
            <person name="Sahin N."/>
            <person name="Tatar D."/>
        </authorList>
    </citation>
    <scope>NUCLEOTIDE SEQUENCE [LARGE SCALE GENOMIC DNA]</scope>
    <source>
        <strain evidence="4 5">SB3404</strain>
    </source>
</reference>
<comment type="caution">
    <text evidence="4">The sequence shown here is derived from an EMBL/GenBank/DDBJ whole genome shotgun (WGS) entry which is preliminary data.</text>
</comment>
<dbReference type="RefSeq" id="WP_165303403.1">
    <property type="nucleotide sequence ID" value="NZ_JAAKZZ010000910.1"/>
</dbReference>
<accession>A0A6G4X8G2</accession>
<evidence type="ECO:0000313" key="4">
    <source>
        <dbReference type="EMBL" id="NGO73805.1"/>
    </source>
</evidence>
<feature type="non-terminal residue" evidence="4">
    <location>
        <position position="1"/>
    </location>
</feature>
<feature type="compositionally biased region" description="Basic and acidic residues" evidence="2">
    <location>
        <begin position="52"/>
        <end position="67"/>
    </location>
</feature>
<feature type="domain" description="PPM-type phosphatase" evidence="3">
    <location>
        <begin position="1"/>
        <end position="209"/>
    </location>
</feature>
<sequence>LYAVEESPWGVRFLVGDVRGKGLAAVRTAAVALGAFREAAVRTPRLAEVASEMDRSLRREERQRTEGAEGAENPEGEGFTTAVLGEFAPGLRTVRLVSRGHPDPYLLVAGAVRRLAVPHTGVPLGLGDLGAPAPGAVGFPVPPGAVLLLVTDGVTEARNAAGEFYDPERGLRGRRFDSPDDALTAVDRDVHAWTGGPRDDDMALLALMRPPKAGR</sequence>
<protein>
    <submittedName>
        <fullName evidence="4">Serine/threonine-protein phosphatase</fullName>
    </submittedName>
</protein>
<dbReference type="PANTHER" id="PTHR43156:SF2">
    <property type="entry name" value="STAGE II SPORULATION PROTEIN E"/>
    <property type="match status" value="1"/>
</dbReference>
<evidence type="ECO:0000313" key="5">
    <source>
        <dbReference type="Proteomes" id="UP000477722"/>
    </source>
</evidence>
<feature type="region of interest" description="Disordered" evidence="2">
    <location>
        <begin position="50"/>
        <end position="77"/>
    </location>
</feature>
<evidence type="ECO:0000259" key="3">
    <source>
        <dbReference type="SMART" id="SM00331"/>
    </source>
</evidence>
<dbReference type="SUPFAM" id="SSF81606">
    <property type="entry name" value="PP2C-like"/>
    <property type="match status" value="1"/>
</dbReference>
<feature type="compositionally biased region" description="Low complexity" evidence="2">
    <location>
        <begin position="68"/>
        <end position="77"/>
    </location>
</feature>
<dbReference type="Pfam" id="PF07228">
    <property type="entry name" value="SpoIIE"/>
    <property type="match status" value="1"/>
</dbReference>